<dbReference type="Gene3D" id="1.10.10.60">
    <property type="entry name" value="Homeodomain-like"/>
    <property type="match status" value="2"/>
</dbReference>
<evidence type="ECO:0000256" key="4">
    <source>
        <dbReference type="ARBA" id="ARBA00023242"/>
    </source>
</evidence>
<evidence type="ECO:0000259" key="6">
    <source>
        <dbReference type="PROSITE" id="PS51294"/>
    </source>
</evidence>
<dbReference type="PROSITE" id="PS51294">
    <property type="entry name" value="HTH_MYB"/>
    <property type="match status" value="2"/>
</dbReference>
<feature type="domain" description="Myb-like" evidence="5">
    <location>
        <begin position="120"/>
        <end position="171"/>
    </location>
</feature>
<evidence type="ECO:0000256" key="2">
    <source>
        <dbReference type="ARBA" id="ARBA00022737"/>
    </source>
</evidence>
<evidence type="ECO:0000256" key="1">
    <source>
        <dbReference type="ARBA" id="ARBA00004123"/>
    </source>
</evidence>
<keyword evidence="2" id="KW-0677">Repeat</keyword>
<dbReference type="InterPro" id="IPR050560">
    <property type="entry name" value="MYB_TF"/>
</dbReference>
<reference evidence="7 8" key="1">
    <citation type="submission" date="2019-12" db="EMBL/GenBank/DDBJ databases">
        <authorList>
            <person name="Alioto T."/>
            <person name="Alioto T."/>
            <person name="Gomez Garrido J."/>
        </authorList>
    </citation>
    <scope>NUCLEOTIDE SEQUENCE [LARGE SCALE GENOMIC DNA]</scope>
</reference>
<dbReference type="InterPro" id="IPR009057">
    <property type="entry name" value="Homeodomain-like_sf"/>
</dbReference>
<organism evidence="7 8">
    <name type="scientific">Olea europaea subsp. europaea</name>
    <dbReference type="NCBI Taxonomy" id="158383"/>
    <lineage>
        <taxon>Eukaryota</taxon>
        <taxon>Viridiplantae</taxon>
        <taxon>Streptophyta</taxon>
        <taxon>Embryophyta</taxon>
        <taxon>Tracheophyta</taxon>
        <taxon>Spermatophyta</taxon>
        <taxon>Magnoliopsida</taxon>
        <taxon>eudicotyledons</taxon>
        <taxon>Gunneridae</taxon>
        <taxon>Pentapetalae</taxon>
        <taxon>asterids</taxon>
        <taxon>lamiids</taxon>
        <taxon>Lamiales</taxon>
        <taxon>Oleaceae</taxon>
        <taxon>Oleeae</taxon>
        <taxon>Olea</taxon>
    </lineage>
</organism>
<keyword evidence="4" id="KW-0539">Nucleus</keyword>
<dbReference type="GO" id="GO:0000981">
    <property type="term" value="F:DNA-binding transcription factor activity, RNA polymerase II-specific"/>
    <property type="evidence" value="ECO:0007669"/>
    <property type="project" value="TreeGrafter"/>
</dbReference>
<dbReference type="Gramene" id="OE9A063863T1">
    <property type="protein sequence ID" value="OE9A063863C1"/>
    <property type="gene ID" value="OE9A063863"/>
</dbReference>
<dbReference type="EMBL" id="CACTIH010000081">
    <property type="protein sequence ID" value="CAA2952172.1"/>
    <property type="molecule type" value="Genomic_DNA"/>
</dbReference>
<dbReference type="GO" id="GO:0005634">
    <property type="term" value="C:nucleus"/>
    <property type="evidence" value="ECO:0007669"/>
    <property type="project" value="UniProtKB-SubCell"/>
</dbReference>
<keyword evidence="3" id="KW-0238">DNA-binding</keyword>
<proteinExistence type="predicted"/>
<dbReference type="InterPro" id="IPR001005">
    <property type="entry name" value="SANT/Myb"/>
</dbReference>
<feature type="domain" description="HTH myb-type" evidence="6">
    <location>
        <begin position="172"/>
        <end position="226"/>
    </location>
</feature>
<dbReference type="PANTHER" id="PTHR45614:SF218">
    <property type="entry name" value="TRANSCRIPTION FACTOR MYB119-RELATED"/>
    <property type="match status" value="1"/>
</dbReference>
<evidence type="ECO:0000259" key="5">
    <source>
        <dbReference type="PROSITE" id="PS50090"/>
    </source>
</evidence>
<dbReference type="Pfam" id="PF13921">
    <property type="entry name" value="Myb_DNA-bind_6"/>
    <property type="match status" value="1"/>
</dbReference>
<dbReference type="PROSITE" id="PS50090">
    <property type="entry name" value="MYB_LIKE"/>
    <property type="match status" value="2"/>
</dbReference>
<keyword evidence="8" id="KW-1185">Reference proteome</keyword>
<feature type="domain" description="Myb-like" evidence="5">
    <location>
        <begin position="172"/>
        <end position="222"/>
    </location>
</feature>
<dbReference type="SUPFAM" id="SSF46689">
    <property type="entry name" value="Homeodomain-like"/>
    <property type="match status" value="1"/>
</dbReference>
<dbReference type="InterPro" id="IPR017930">
    <property type="entry name" value="Myb_dom"/>
</dbReference>
<evidence type="ECO:0000313" key="7">
    <source>
        <dbReference type="EMBL" id="CAA2952172.1"/>
    </source>
</evidence>
<accession>A0A8S0PIM2</accession>
<evidence type="ECO:0000313" key="8">
    <source>
        <dbReference type="Proteomes" id="UP000594638"/>
    </source>
</evidence>
<comment type="caution">
    <text evidence="7">The sequence shown here is derived from an EMBL/GenBank/DDBJ whole genome shotgun (WGS) entry which is preliminary data.</text>
</comment>
<name>A0A8S0PIM2_OLEEU</name>
<gene>
    <name evidence="7" type="ORF">OLEA9_A063863</name>
</gene>
<dbReference type="GO" id="GO:0000978">
    <property type="term" value="F:RNA polymerase II cis-regulatory region sequence-specific DNA binding"/>
    <property type="evidence" value="ECO:0007669"/>
    <property type="project" value="TreeGrafter"/>
</dbReference>
<dbReference type="SMART" id="SM00717">
    <property type="entry name" value="SANT"/>
    <property type="match status" value="2"/>
</dbReference>
<sequence length="379" mass="42590">MEIGGKGSVDGNLANNSSFFKPKPPLTDIDKFLSSQNSFSCQQRLTSVQNQSTFVPPNLFSGISSSFSANKLPETDFVNVIRPYAEVTWNQDDVIGNSNEVKLASESFDPRENREKGQSNGYLIKGQWTEEEDGKLKKLVMQYGSKNWSVIAEKMGERAGKQCRERWLNHLRPDIKKDVWSEEEERLLIEVHKKIGNKWAEIAKHIAGRTENSIKNHWNAAKRRQISRRKIKKPRGVDGKRQSTLLQDYILSKYSNKGSGSTSTSTTITPPSSEGQSFFTFETCEEEMYFMKNLFGNNDLSINASITDKGKAVLYPSATSETNIQINQDEFHYPNLLDAAVALNLNLPMNQGPSFVGSKEGDLLGTVPSCQFSRPRANK</sequence>
<dbReference type="AlphaFoldDB" id="A0A8S0PIM2"/>
<feature type="domain" description="HTH myb-type" evidence="6">
    <location>
        <begin position="123"/>
        <end position="171"/>
    </location>
</feature>
<comment type="subcellular location">
    <subcellularLocation>
        <location evidence="1">Nucleus</location>
    </subcellularLocation>
</comment>
<dbReference type="CDD" id="cd00167">
    <property type="entry name" value="SANT"/>
    <property type="match status" value="2"/>
</dbReference>
<dbReference type="Proteomes" id="UP000594638">
    <property type="component" value="Unassembled WGS sequence"/>
</dbReference>
<dbReference type="OrthoDB" id="2143914at2759"/>
<dbReference type="PANTHER" id="PTHR45614">
    <property type="entry name" value="MYB PROTEIN-RELATED"/>
    <property type="match status" value="1"/>
</dbReference>
<evidence type="ECO:0000256" key="3">
    <source>
        <dbReference type="ARBA" id="ARBA00023125"/>
    </source>
</evidence>
<dbReference type="FunFam" id="1.10.10.60:FF:000010">
    <property type="entry name" value="Transcriptional activator Myb isoform A"/>
    <property type="match status" value="1"/>
</dbReference>
<protein>
    <submittedName>
        <fullName evidence="7">Transcription factor MYB119-like</fullName>
    </submittedName>
</protein>